<dbReference type="PANTHER" id="PTHR13168:SF0">
    <property type="entry name" value="C-MYC-BINDING PROTEIN"/>
    <property type="match status" value="1"/>
</dbReference>
<evidence type="ECO:0000313" key="6">
    <source>
        <dbReference type="Proteomes" id="UP000639338"/>
    </source>
</evidence>
<evidence type="ECO:0000256" key="1">
    <source>
        <dbReference type="ARBA" id="ARBA00004123"/>
    </source>
</evidence>
<keyword evidence="6" id="KW-1185">Reference proteome</keyword>
<organism evidence="5 6">
    <name type="scientific">Aphidius gifuensis</name>
    <name type="common">Parasitoid wasp</name>
    <dbReference type="NCBI Taxonomy" id="684658"/>
    <lineage>
        <taxon>Eukaryota</taxon>
        <taxon>Metazoa</taxon>
        <taxon>Ecdysozoa</taxon>
        <taxon>Arthropoda</taxon>
        <taxon>Hexapoda</taxon>
        <taxon>Insecta</taxon>
        <taxon>Pterygota</taxon>
        <taxon>Neoptera</taxon>
        <taxon>Endopterygota</taxon>
        <taxon>Hymenoptera</taxon>
        <taxon>Apocrita</taxon>
        <taxon>Ichneumonoidea</taxon>
        <taxon>Braconidae</taxon>
        <taxon>Aphidiinae</taxon>
        <taxon>Aphidius</taxon>
    </lineage>
</organism>
<evidence type="ECO:0000256" key="4">
    <source>
        <dbReference type="SAM" id="Coils"/>
    </source>
</evidence>
<evidence type="ECO:0000256" key="2">
    <source>
        <dbReference type="ARBA" id="ARBA00009389"/>
    </source>
</evidence>
<keyword evidence="3" id="KW-0539">Nucleus</keyword>
<dbReference type="PRINTS" id="PR02028">
    <property type="entry name" value="CMYCBINDINGP"/>
</dbReference>
<reference evidence="5 6" key="1">
    <citation type="submission" date="2020-08" db="EMBL/GenBank/DDBJ databases">
        <title>Aphidius gifuensis genome sequencing and assembly.</title>
        <authorList>
            <person name="Du Z."/>
        </authorList>
    </citation>
    <scope>NUCLEOTIDE SEQUENCE [LARGE SCALE GENOMIC DNA]</scope>
    <source>
        <strain evidence="5">YNYX2018</strain>
        <tissue evidence="5">Adults</tissue>
    </source>
</reference>
<evidence type="ECO:0000256" key="3">
    <source>
        <dbReference type="ARBA" id="ARBA00023242"/>
    </source>
</evidence>
<accession>A0A834XS41</accession>
<dbReference type="InterPro" id="IPR026060">
    <property type="entry name" value="AMY1"/>
</dbReference>
<feature type="coiled-coil region" evidence="4">
    <location>
        <begin position="55"/>
        <end position="96"/>
    </location>
</feature>
<dbReference type="EMBL" id="JACMRX010000005">
    <property type="protein sequence ID" value="KAF7989791.1"/>
    <property type="molecule type" value="Genomic_DNA"/>
</dbReference>
<name>A0A834XS41_APHGI</name>
<dbReference type="Proteomes" id="UP000639338">
    <property type="component" value="Unassembled WGS sequence"/>
</dbReference>
<protein>
    <recommendedName>
        <fullName evidence="7">c-Myc-binding protein</fullName>
    </recommendedName>
</protein>
<sequence length="96" mass="11318">MSSFKPNEPKREEFRRYLERAGVLDALTKVLVMLYEETEKPDDALEYIRKRIGGITEETVEVDELKKKLDESEAMNRELRKKLAKLEINDDNEAEE</sequence>
<evidence type="ECO:0000313" key="5">
    <source>
        <dbReference type="EMBL" id="KAF7989791.1"/>
    </source>
</evidence>
<dbReference type="GO" id="GO:0005634">
    <property type="term" value="C:nucleus"/>
    <property type="evidence" value="ECO:0007669"/>
    <property type="project" value="UniProtKB-SubCell"/>
</dbReference>
<dbReference type="AlphaFoldDB" id="A0A834XS41"/>
<proteinExistence type="inferred from homology"/>
<gene>
    <name evidence="5" type="ORF">HCN44_008465</name>
</gene>
<comment type="subcellular location">
    <subcellularLocation>
        <location evidence="1">Nucleus</location>
    </subcellularLocation>
</comment>
<comment type="similarity">
    <text evidence="2">Belongs to the AMY1 family.</text>
</comment>
<dbReference type="OrthoDB" id="524165at2759"/>
<comment type="caution">
    <text evidence="5">The sequence shown here is derived from an EMBL/GenBank/DDBJ whole genome shotgun (WGS) entry which is preliminary data.</text>
</comment>
<dbReference type="GO" id="GO:0003713">
    <property type="term" value="F:transcription coactivator activity"/>
    <property type="evidence" value="ECO:0007669"/>
    <property type="project" value="InterPro"/>
</dbReference>
<dbReference type="PANTHER" id="PTHR13168">
    <property type="entry name" value="ASSOCIATE OF C-MYC AMY-1"/>
    <property type="match status" value="1"/>
</dbReference>
<evidence type="ECO:0008006" key="7">
    <source>
        <dbReference type="Google" id="ProtNLM"/>
    </source>
</evidence>
<keyword evidence="4" id="KW-0175">Coiled coil</keyword>